<dbReference type="Gene3D" id="3.20.20.70">
    <property type="entry name" value="Aldolase class I"/>
    <property type="match status" value="1"/>
</dbReference>
<dbReference type="GO" id="GO:0050661">
    <property type="term" value="F:NADP binding"/>
    <property type="evidence" value="ECO:0007669"/>
    <property type="project" value="InterPro"/>
</dbReference>
<dbReference type="CDD" id="cd02932">
    <property type="entry name" value="OYE_YqiM_FMN"/>
    <property type="match status" value="1"/>
</dbReference>
<proteinExistence type="predicted"/>
<feature type="domain" description="NADH:flavin oxidoreductase/NADH oxidase N-terminal" evidence="6">
    <location>
        <begin position="12"/>
        <end position="351"/>
    </location>
</feature>
<dbReference type="InterPro" id="IPR044152">
    <property type="entry name" value="YqjM-like"/>
</dbReference>
<keyword evidence="4" id="KW-0521">NADP</keyword>
<comment type="caution">
    <text evidence="7">The sequence shown here is derived from an EMBL/GenBank/DDBJ whole genome shotgun (WGS) entry which is preliminary data.</text>
</comment>
<evidence type="ECO:0000256" key="4">
    <source>
        <dbReference type="ARBA" id="ARBA00022857"/>
    </source>
</evidence>
<dbReference type="InterPro" id="IPR013785">
    <property type="entry name" value="Aldolase_TIM"/>
</dbReference>
<dbReference type="RefSeq" id="WP_301118884.1">
    <property type="nucleotide sequence ID" value="NZ_JAUHPX010000004.1"/>
</dbReference>
<keyword evidence="3" id="KW-0288">FMN</keyword>
<evidence type="ECO:0000256" key="3">
    <source>
        <dbReference type="ARBA" id="ARBA00022643"/>
    </source>
</evidence>
<dbReference type="EMBL" id="JAUHPX010000004">
    <property type="protein sequence ID" value="MDN4487996.1"/>
    <property type="molecule type" value="Genomic_DNA"/>
</dbReference>
<comment type="cofactor">
    <cofactor evidence="1">
        <name>FMN</name>
        <dbReference type="ChEBI" id="CHEBI:58210"/>
    </cofactor>
</comment>
<keyword evidence="8" id="KW-1185">Reference proteome</keyword>
<evidence type="ECO:0000256" key="2">
    <source>
        <dbReference type="ARBA" id="ARBA00022630"/>
    </source>
</evidence>
<protein>
    <submittedName>
        <fullName evidence="7">NADH:flavin oxidoreductase/NADH oxidase</fullName>
    </submittedName>
</protein>
<sequence>MTTTAVTRTSALFAPLRLRDLELRNRVGVSPMCMFAVDDESGCVNAWHAAHYGQFALGGAGLIITEATGVSPEGRVSAKDAGLWTEEHAQAWRVVTDTVHRAGAAIAVQLGHTGRKGSLYRALAIDPRDERGSIADDAHGGWETIGASGEAFGSYKIPREGTTVDLEQVVADFGNAARLAVVAGFDAVELHAAHGYLVHEFLSPVTNPRVDEWGQDKELLLLKVVDAVRAQLPDSMPLIVRLSVDDVAPGGLTAADSADLARRLKDRGVDMIDCSSGGLIAGVEYDPSPGYQVPGSATVRSGAEIATAAVGMIAEPALAERIVAEGEADVVLLGREMLRDPHWARRAERELTGAATIEPRYFRAYR</sequence>
<dbReference type="InterPro" id="IPR001155">
    <property type="entry name" value="OxRdtase_FMN_N"/>
</dbReference>
<evidence type="ECO:0000256" key="1">
    <source>
        <dbReference type="ARBA" id="ARBA00001917"/>
    </source>
</evidence>
<accession>A0AAW7M6L6</accession>
<keyword evidence="2" id="KW-0285">Flavoprotein</keyword>
<evidence type="ECO:0000259" key="6">
    <source>
        <dbReference type="Pfam" id="PF00724"/>
    </source>
</evidence>
<evidence type="ECO:0000313" key="8">
    <source>
        <dbReference type="Proteomes" id="UP001172737"/>
    </source>
</evidence>
<gene>
    <name evidence="7" type="ORF">QQX10_07425</name>
</gene>
<dbReference type="SUPFAM" id="SSF51395">
    <property type="entry name" value="FMN-linked oxidoreductases"/>
    <property type="match status" value="1"/>
</dbReference>
<dbReference type="PANTHER" id="PTHR43303:SF4">
    <property type="entry name" value="NADPH DEHYDROGENASE C23G7.10C-RELATED"/>
    <property type="match status" value="1"/>
</dbReference>
<reference evidence="7" key="1">
    <citation type="submission" date="2023-06" db="EMBL/GenBank/DDBJ databases">
        <title>Sysu t00039.</title>
        <authorList>
            <person name="Gao L."/>
            <person name="Fang B.-Z."/>
            <person name="Li W.-J."/>
        </authorList>
    </citation>
    <scope>NUCLEOTIDE SEQUENCE</scope>
    <source>
        <strain evidence="7">SYSU T00039</strain>
    </source>
</reference>
<dbReference type="Pfam" id="PF00724">
    <property type="entry name" value="Oxidored_FMN"/>
    <property type="match status" value="1"/>
</dbReference>
<evidence type="ECO:0000313" key="7">
    <source>
        <dbReference type="EMBL" id="MDN4487996.1"/>
    </source>
</evidence>
<name>A0AAW7M6L6_9MICO</name>
<organism evidence="7 8">
    <name type="scientific">Demequina lignilytica</name>
    <dbReference type="NCBI Taxonomy" id="3051663"/>
    <lineage>
        <taxon>Bacteria</taxon>
        <taxon>Bacillati</taxon>
        <taxon>Actinomycetota</taxon>
        <taxon>Actinomycetes</taxon>
        <taxon>Micrococcales</taxon>
        <taxon>Demequinaceae</taxon>
        <taxon>Demequina</taxon>
    </lineage>
</organism>
<dbReference type="PANTHER" id="PTHR43303">
    <property type="entry name" value="NADPH DEHYDROGENASE C23G7.10C-RELATED"/>
    <property type="match status" value="1"/>
</dbReference>
<dbReference type="GO" id="GO:0010181">
    <property type="term" value="F:FMN binding"/>
    <property type="evidence" value="ECO:0007669"/>
    <property type="project" value="InterPro"/>
</dbReference>
<dbReference type="GO" id="GO:0003959">
    <property type="term" value="F:NADPH dehydrogenase activity"/>
    <property type="evidence" value="ECO:0007669"/>
    <property type="project" value="InterPro"/>
</dbReference>
<keyword evidence="5" id="KW-0560">Oxidoreductase</keyword>
<dbReference type="Proteomes" id="UP001172737">
    <property type="component" value="Unassembled WGS sequence"/>
</dbReference>
<evidence type="ECO:0000256" key="5">
    <source>
        <dbReference type="ARBA" id="ARBA00023002"/>
    </source>
</evidence>
<dbReference type="AlphaFoldDB" id="A0AAW7M6L6"/>